<accession>A0ABY7TSG5</accession>
<evidence type="ECO:0000313" key="3">
    <source>
        <dbReference type="Proteomes" id="UP001220395"/>
    </source>
</evidence>
<dbReference type="RefSeq" id="WP_273692259.1">
    <property type="nucleotide sequence ID" value="NZ_CP117414.1"/>
</dbReference>
<gene>
    <name evidence="2" type="ORF">PQ455_20630</name>
</gene>
<evidence type="ECO:0000313" key="2">
    <source>
        <dbReference type="EMBL" id="WCT75885.1"/>
    </source>
</evidence>
<keyword evidence="2" id="KW-0614">Plasmid</keyword>
<evidence type="ECO:0000256" key="1">
    <source>
        <dbReference type="SAM" id="MobiDB-lite"/>
    </source>
</evidence>
<organism evidence="2 3">
    <name type="scientific">Sphingomonas naphthae</name>
    <dbReference type="NCBI Taxonomy" id="1813468"/>
    <lineage>
        <taxon>Bacteria</taxon>
        <taxon>Pseudomonadati</taxon>
        <taxon>Pseudomonadota</taxon>
        <taxon>Alphaproteobacteria</taxon>
        <taxon>Sphingomonadales</taxon>
        <taxon>Sphingomonadaceae</taxon>
        <taxon>Sphingomonas</taxon>
    </lineage>
</organism>
<dbReference type="Proteomes" id="UP001220395">
    <property type="component" value="Plasmid unnamed3"/>
</dbReference>
<dbReference type="EMBL" id="CP117414">
    <property type="protein sequence ID" value="WCT75885.1"/>
    <property type="molecule type" value="Genomic_DNA"/>
</dbReference>
<protein>
    <submittedName>
        <fullName evidence="2">Uncharacterized protein</fullName>
    </submittedName>
</protein>
<reference evidence="2 3" key="1">
    <citation type="submission" date="2023-02" db="EMBL/GenBank/DDBJ databases">
        <title>Genome sequence of Sphingomonas naphthae.</title>
        <authorList>
            <person name="Kim S."/>
            <person name="Heo J."/>
            <person name="Kwon S.-W."/>
        </authorList>
    </citation>
    <scope>NUCLEOTIDE SEQUENCE [LARGE SCALE GENOMIC DNA]</scope>
    <source>
        <strain evidence="2 3">KACC 18716</strain>
        <plasmid evidence="2 3">unnamed3</plasmid>
    </source>
</reference>
<keyword evidence="3" id="KW-1185">Reference proteome</keyword>
<name>A0ABY7TSG5_9SPHN</name>
<geneLocation type="plasmid" evidence="2 3">
    <name>unnamed3</name>
</geneLocation>
<sequence>MGLLNRIVSLFDDWHLSPGGSATDDPAINPATGLPMTGGIDVAGNPFGIDLSSHRHDDWQHDHYETGSTTDMPGSGWHDPFPTGMGGRHDPWRD</sequence>
<proteinExistence type="predicted"/>
<feature type="region of interest" description="Disordered" evidence="1">
    <location>
        <begin position="60"/>
        <end position="94"/>
    </location>
</feature>